<evidence type="ECO:0000313" key="3">
    <source>
        <dbReference type="Proteomes" id="UP000033572"/>
    </source>
</evidence>
<dbReference type="GO" id="GO:0090499">
    <property type="term" value="F:pimelyl-[acyl-carrier protein] methyl ester esterase activity"/>
    <property type="evidence" value="ECO:0007669"/>
    <property type="project" value="UniProtKB-EC"/>
</dbReference>
<name>A0A0F0KAT2_9MICO</name>
<dbReference type="Pfam" id="PF00561">
    <property type="entry name" value="Abhydrolase_1"/>
    <property type="match status" value="1"/>
</dbReference>
<accession>A0A0F0KAT2</accession>
<feature type="domain" description="AB hydrolase-1" evidence="1">
    <location>
        <begin position="54"/>
        <end position="292"/>
    </location>
</feature>
<dbReference type="EMBL" id="JYIU01000046">
    <property type="protein sequence ID" value="KJL18052.1"/>
    <property type="molecule type" value="Genomic_DNA"/>
</dbReference>
<dbReference type="InterPro" id="IPR050228">
    <property type="entry name" value="Carboxylesterase_BioH"/>
</dbReference>
<sequence length="308" mass="32287">MQVAIDISEFSYLPAQAQALGVAAPPVERLTLPLPGGRQVSALRYGAGSPEITLLHGAGLNAHTWDTTVLSLQRPVLAIDLAGHGDSSWRDDLDYTPRTLAVDVAAALDAWTDRPQLIVGQSLGGLTGASLGAARPELVSALIVVDITPGIDTSAGPAALREFYAGPTDFASRDELVDRAIAFGFGGSRPDTERGVLFNTRVRDDGRVEWKHHFAHLAAQALAAHAPGDESAPSVLSDAGWDDLTRTSAPLTLVRASDGFVSASDADDFSRRLPHARVITIAATHNAQETAPSELAALITATLPSADL</sequence>
<dbReference type="KEGG" id="mfol:DXT68_06420"/>
<dbReference type="EC" id="3.1.1.85" evidence="2"/>
<dbReference type="GeneID" id="94444017"/>
<gene>
    <name evidence="2" type="primary">bioH</name>
    <name evidence="2" type="ORF">RN50_03159</name>
</gene>
<dbReference type="Proteomes" id="UP000033572">
    <property type="component" value="Unassembled WGS sequence"/>
</dbReference>
<dbReference type="InterPro" id="IPR029058">
    <property type="entry name" value="AB_hydrolase_fold"/>
</dbReference>
<dbReference type="SUPFAM" id="SSF53474">
    <property type="entry name" value="alpha/beta-Hydrolases"/>
    <property type="match status" value="1"/>
</dbReference>
<evidence type="ECO:0000259" key="1">
    <source>
        <dbReference type="Pfam" id="PF00561"/>
    </source>
</evidence>
<dbReference type="RefSeq" id="WP_045255413.1">
    <property type="nucleotide sequence ID" value="NZ_CP031425.1"/>
</dbReference>
<comment type="caution">
    <text evidence="2">The sequence shown here is derived from an EMBL/GenBank/DDBJ whole genome shotgun (WGS) entry which is preliminary data.</text>
</comment>
<reference evidence="2 3" key="1">
    <citation type="submission" date="2015-02" db="EMBL/GenBank/DDBJ databases">
        <title>Draft genome sequences of ten Microbacterium spp. with emphasis on heavy metal contaminated environments.</title>
        <authorList>
            <person name="Corretto E."/>
        </authorList>
    </citation>
    <scope>NUCLEOTIDE SEQUENCE [LARGE SCALE GENOMIC DNA]</scope>
    <source>
        <strain evidence="2 3">DSM 12966</strain>
    </source>
</reference>
<keyword evidence="3" id="KW-1185">Reference proteome</keyword>
<dbReference type="InterPro" id="IPR000073">
    <property type="entry name" value="AB_hydrolase_1"/>
</dbReference>
<dbReference type="PANTHER" id="PTHR43194:SF2">
    <property type="entry name" value="PEROXISOMAL MEMBRANE PROTEIN LPX1"/>
    <property type="match status" value="1"/>
</dbReference>
<keyword evidence="2" id="KW-0378">Hydrolase</keyword>
<protein>
    <submittedName>
        <fullName evidence="2">Pimeloyl-[acyl-carrier protein] methyl ester esterase</fullName>
        <ecNumber evidence="2">3.1.1.85</ecNumber>
    </submittedName>
</protein>
<dbReference type="Gene3D" id="3.40.50.1820">
    <property type="entry name" value="alpha/beta hydrolase"/>
    <property type="match status" value="1"/>
</dbReference>
<organism evidence="2 3">
    <name type="scientific">Microbacterium foliorum</name>
    <dbReference type="NCBI Taxonomy" id="104336"/>
    <lineage>
        <taxon>Bacteria</taxon>
        <taxon>Bacillati</taxon>
        <taxon>Actinomycetota</taxon>
        <taxon>Actinomycetes</taxon>
        <taxon>Micrococcales</taxon>
        <taxon>Microbacteriaceae</taxon>
        <taxon>Microbacterium</taxon>
    </lineage>
</organism>
<dbReference type="AlphaFoldDB" id="A0A0F0KAT2"/>
<evidence type="ECO:0000313" key="2">
    <source>
        <dbReference type="EMBL" id="KJL18052.1"/>
    </source>
</evidence>
<dbReference type="PANTHER" id="PTHR43194">
    <property type="entry name" value="HYDROLASE ALPHA/BETA FOLD FAMILY"/>
    <property type="match status" value="1"/>
</dbReference>
<dbReference type="PATRIC" id="fig|104336.4.peg.3199"/>
<proteinExistence type="predicted"/>